<name>A0A1M6S1H1_9FIRM</name>
<sequence length="370" mass="42803">MVQNYLRKIIKKNNRRPFLISLIFVVILLAVTIQESYKWSTLFTPLTAVNSIESIMDLHKQNKFYFQLKKADIYPMDFGIYNYHTVNGIKTSEEELTQIYGILQYDDGYLLILLPKDYLDMSDDELASVTAVADIESLNDGDYHKEAYEEMVKVLSDAYKIEPSVVKENVAEICITIPDHGRLNDQLLFIFYLLGLLISLVFFLYHLLVAFQYRQSRFYKRLDRIGSAEDMEYSINRAAEEGACLYISTLRPSNYAGIVTSDYIIGKKGMSLALGNTRNLVWVHLKLIKHKSHYITVGKTYQVLFYFKDLKAPIAINCPKEDVAANLIDTVSETLRVYCGYSKELEQLYKKNFDAFLKEVHSRKPVEDQL</sequence>
<dbReference type="AlphaFoldDB" id="A0A1M6S1H1"/>
<dbReference type="EMBL" id="FRAC01000011">
    <property type="protein sequence ID" value="SHK38506.1"/>
    <property type="molecule type" value="Genomic_DNA"/>
</dbReference>
<feature type="transmembrane region" description="Helical" evidence="1">
    <location>
        <begin position="187"/>
        <end position="211"/>
    </location>
</feature>
<evidence type="ECO:0000256" key="1">
    <source>
        <dbReference type="SAM" id="Phobius"/>
    </source>
</evidence>
<protein>
    <submittedName>
        <fullName evidence="2">Uncharacterized protein</fullName>
    </submittedName>
</protein>
<keyword evidence="1" id="KW-0812">Transmembrane</keyword>
<keyword evidence="1" id="KW-1133">Transmembrane helix</keyword>
<organism evidence="2 3">
    <name type="scientific">Anaerocolumna jejuensis DSM 15929</name>
    <dbReference type="NCBI Taxonomy" id="1121322"/>
    <lineage>
        <taxon>Bacteria</taxon>
        <taxon>Bacillati</taxon>
        <taxon>Bacillota</taxon>
        <taxon>Clostridia</taxon>
        <taxon>Lachnospirales</taxon>
        <taxon>Lachnospiraceae</taxon>
        <taxon>Anaerocolumna</taxon>
    </lineage>
</organism>
<proteinExistence type="predicted"/>
<dbReference type="Proteomes" id="UP000184386">
    <property type="component" value="Unassembled WGS sequence"/>
</dbReference>
<keyword evidence="1" id="KW-0472">Membrane</keyword>
<reference evidence="2 3" key="1">
    <citation type="submission" date="2016-11" db="EMBL/GenBank/DDBJ databases">
        <authorList>
            <person name="Jaros S."/>
            <person name="Januszkiewicz K."/>
            <person name="Wedrychowicz H."/>
        </authorList>
    </citation>
    <scope>NUCLEOTIDE SEQUENCE [LARGE SCALE GENOMIC DNA]</scope>
    <source>
        <strain evidence="2 3">DSM 15929</strain>
    </source>
</reference>
<keyword evidence="3" id="KW-1185">Reference proteome</keyword>
<evidence type="ECO:0000313" key="3">
    <source>
        <dbReference type="Proteomes" id="UP000184386"/>
    </source>
</evidence>
<gene>
    <name evidence="2" type="ORF">SAMN02745136_02370</name>
</gene>
<evidence type="ECO:0000313" key="2">
    <source>
        <dbReference type="EMBL" id="SHK38506.1"/>
    </source>
</evidence>
<accession>A0A1M6S1H1</accession>